<gene>
    <name evidence="9" type="ORF">SAMN02745216_01589</name>
</gene>
<keyword evidence="3 4" id="KW-0597">Phosphoprotein</keyword>
<accession>A0A1M6J0Z4</accession>
<dbReference type="OrthoDB" id="9806821at2"/>
<dbReference type="Pfam" id="PF02518">
    <property type="entry name" value="HATPase_c"/>
    <property type="match status" value="1"/>
</dbReference>
<dbReference type="Pfam" id="PF08447">
    <property type="entry name" value="PAS_3"/>
    <property type="match status" value="1"/>
</dbReference>
<dbReference type="AlphaFoldDB" id="A0A1M6J0Z4"/>
<dbReference type="CDD" id="cd00156">
    <property type="entry name" value="REC"/>
    <property type="match status" value="1"/>
</dbReference>
<dbReference type="Gene3D" id="1.10.287.130">
    <property type="match status" value="1"/>
</dbReference>
<feature type="modified residue" description="4-aspartylphosphate" evidence="4">
    <location>
        <position position="610"/>
    </location>
</feature>
<dbReference type="InterPro" id="IPR003594">
    <property type="entry name" value="HATPase_dom"/>
</dbReference>
<dbReference type="Pfam" id="PF00512">
    <property type="entry name" value="HisKA"/>
    <property type="match status" value="1"/>
</dbReference>
<dbReference type="InterPro" id="IPR013655">
    <property type="entry name" value="PAS_fold_3"/>
</dbReference>
<dbReference type="InterPro" id="IPR001789">
    <property type="entry name" value="Sig_transdc_resp-reg_receiver"/>
</dbReference>
<dbReference type="Gene3D" id="3.30.565.10">
    <property type="entry name" value="Histidine kinase-like ATPase, C-terminal domain"/>
    <property type="match status" value="1"/>
</dbReference>
<dbReference type="RefSeq" id="WP_073474727.1">
    <property type="nucleotide sequence ID" value="NZ_FQZU01000007.1"/>
</dbReference>
<dbReference type="EMBL" id="FQZU01000007">
    <property type="protein sequence ID" value="SHJ40340.1"/>
    <property type="molecule type" value="Genomic_DNA"/>
</dbReference>
<keyword evidence="10" id="KW-1185">Reference proteome</keyword>
<feature type="modified residue" description="4-aspartylphosphate" evidence="4">
    <location>
        <position position="52"/>
    </location>
</feature>
<evidence type="ECO:0000313" key="10">
    <source>
        <dbReference type="Proteomes" id="UP000183994"/>
    </source>
</evidence>
<dbReference type="GO" id="GO:0000155">
    <property type="term" value="F:phosphorelay sensor kinase activity"/>
    <property type="evidence" value="ECO:0007669"/>
    <property type="project" value="InterPro"/>
</dbReference>
<dbReference type="InterPro" id="IPR000700">
    <property type="entry name" value="PAS-assoc_C"/>
</dbReference>
<dbReference type="PANTHER" id="PTHR43065:SF42">
    <property type="entry name" value="TWO-COMPONENT SENSOR PPRA"/>
    <property type="match status" value="1"/>
</dbReference>
<evidence type="ECO:0000256" key="1">
    <source>
        <dbReference type="ARBA" id="ARBA00000085"/>
    </source>
</evidence>
<evidence type="ECO:0000259" key="6">
    <source>
        <dbReference type="PROSITE" id="PS50109"/>
    </source>
</evidence>
<dbReference type="Proteomes" id="UP000183994">
    <property type="component" value="Unassembled WGS sequence"/>
</dbReference>
<dbReference type="SMART" id="SM00387">
    <property type="entry name" value="HATPase_c"/>
    <property type="match status" value="1"/>
</dbReference>
<protein>
    <recommendedName>
        <fullName evidence="2">histidine kinase</fullName>
        <ecNumber evidence="2">2.7.13.3</ecNumber>
    </recommendedName>
</protein>
<dbReference type="SMART" id="SM00448">
    <property type="entry name" value="REC"/>
    <property type="match status" value="2"/>
</dbReference>
<dbReference type="NCBIfam" id="TIGR00229">
    <property type="entry name" value="sensory_box"/>
    <property type="match status" value="1"/>
</dbReference>
<dbReference type="PROSITE" id="PS50113">
    <property type="entry name" value="PAC"/>
    <property type="match status" value="1"/>
</dbReference>
<evidence type="ECO:0000256" key="3">
    <source>
        <dbReference type="ARBA" id="ARBA00022553"/>
    </source>
</evidence>
<name>A0A1M6J0Z4_9BACT</name>
<evidence type="ECO:0000259" key="7">
    <source>
        <dbReference type="PROSITE" id="PS50110"/>
    </source>
</evidence>
<dbReference type="InterPro" id="IPR003661">
    <property type="entry name" value="HisK_dim/P_dom"/>
</dbReference>
<feature type="domain" description="Response regulatory" evidence="7">
    <location>
        <begin position="3"/>
        <end position="120"/>
    </location>
</feature>
<dbReference type="InterPro" id="IPR005467">
    <property type="entry name" value="His_kinase_dom"/>
</dbReference>
<dbReference type="PROSITE" id="PS50109">
    <property type="entry name" value="HIS_KIN"/>
    <property type="match status" value="1"/>
</dbReference>
<dbReference type="Pfam" id="PF00072">
    <property type="entry name" value="Response_reg"/>
    <property type="match status" value="2"/>
</dbReference>
<dbReference type="SUPFAM" id="SSF55785">
    <property type="entry name" value="PYP-like sensor domain (PAS domain)"/>
    <property type="match status" value="1"/>
</dbReference>
<evidence type="ECO:0000259" key="8">
    <source>
        <dbReference type="PROSITE" id="PS50113"/>
    </source>
</evidence>
<feature type="domain" description="PAC" evidence="8">
    <location>
        <begin position="252"/>
        <end position="304"/>
    </location>
</feature>
<dbReference type="CDD" id="cd00082">
    <property type="entry name" value="HisKA"/>
    <property type="match status" value="1"/>
</dbReference>
<dbReference type="SUPFAM" id="SSF47384">
    <property type="entry name" value="Homodimeric domain of signal transducing histidine kinase"/>
    <property type="match status" value="1"/>
</dbReference>
<dbReference type="InterPro" id="IPR004358">
    <property type="entry name" value="Sig_transdc_His_kin-like_C"/>
</dbReference>
<dbReference type="SUPFAM" id="SSF55874">
    <property type="entry name" value="ATPase domain of HSP90 chaperone/DNA topoisomerase II/histidine kinase"/>
    <property type="match status" value="1"/>
</dbReference>
<reference evidence="10" key="1">
    <citation type="submission" date="2016-11" db="EMBL/GenBank/DDBJ databases">
        <authorList>
            <person name="Varghese N."/>
            <person name="Submissions S."/>
        </authorList>
    </citation>
    <scope>NUCLEOTIDE SEQUENCE [LARGE SCALE GENOMIC DNA]</scope>
    <source>
        <strain evidence="10">DSM 16219</strain>
    </source>
</reference>
<dbReference type="PANTHER" id="PTHR43065">
    <property type="entry name" value="SENSOR HISTIDINE KINASE"/>
    <property type="match status" value="1"/>
</dbReference>
<evidence type="ECO:0000256" key="2">
    <source>
        <dbReference type="ARBA" id="ARBA00012438"/>
    </source>
</evidence>
<evidence type="ECO:0000256" key="4">
    <source>
        <dbReference type="PROSITE-ProRule" id="PRU00169"/>
    </source>
</evidence>
<dbReference type="SMART" id="SM00388">
    <property type="entry name" value="HisKA"/>
    <property type="match status" value="1"/>
</dbReference>
<comment type="catalytic activity">
    <reaction evidence="1">
        <text>ATP + protein L-histidine = ADP + protein N-phospho-L-histidine.</text>
        <dbReference type="EC" id="2.7.13.3"/>
    </reaction>
</comment>
<dbReference type="PRINTS" id="PR00344">
    <property type="entry name" value="BCTRLSENSOR"/>
</dbReference>
<dbReference type="InterPro" id="IPR036890">
    <property type="entry name" value="HATPase_C_sf"/>
</dbReference>
<dbReference type="STRING" id="1121393.SAMN02745216_01589"/>
<dbReference type="SUPFAM" id="SSF52172">
    <property type="entry name" value="CheY-like"/>
    <property type="match status" value="2"/>
</dbReference>
<dbReference type="InterPro" id="IPR000014">
    <property type="entry name" value="PAS"/>
</dbReference>
<dbReference type="Gene3D" id="3.40.50.2300">
    <property type="match status" value="2"/>
</dbReference>
<dbReference type="InterPro" id="IPR011006">
    <property type="entry name" value="CheY-like_superfamily"/>
</dbReference>
<feature type="domain" description="Response regulatory" evidence="7">
    <location>
        <begin position="560"/>
        <end position="675"/>
    </location>
</feature>
<evidence type="ECO:0000313" key="9">
    <source>
        <dbReference type="EMBL" id="SHJ40340.1"/>
    </source>
</evidence>
<feature type="domain" description="Histidine kinase" evidence="6">
    <location>
        <begin position="317"/>
        <end position="540"/>
    </location>
</feature>
<feature type="region of interest" description="Disordered" evidence="5">
    <location>
        <begin position="126"/>
        <end position="146"/>
    </location>
</feature>
<sequence length="678" mass="76504">MAAILIVDDNEQNRYFLEALLKGYGYETLSAENGVQALEKAAEYLPALVISDLLMPQMDGFELCRRWKAHPHLKDIPFVVYTATYTEPQDEKLALSLGADRFLIKPLEPNELVSYIQEELEKAAARNESEALEKQDESEEHHKEYSQIVARKLDKKVRQLEAEIRERQKAEDALRKSEERFRLVAETATDLVYEWIPESNQLTWFGDIDKALGFAAGEFPHTVTAWTKQIHGEDQKRLFEFQDLSAFSAETVVDRYRIATADGTWRHWVDKAAPAETSNGKVVRWIGACVDITEQKNLEAQLYQAQKMEAVGQLTGGLAHDFNNLIQVILGYSDLVLWDKALSSVQRKNFEQIHKAAQKASGMTRQLLAFSRRQVIRPMYVGLNDLVTDMLKMVQRLISEKVTVDWKPYENLGAIYADPGQIDQVLLNLCVNARDAMDNQGQLSISTMNIDLNEDFCSMNPWASPGAYVMLSVKDSGCGMDSQTLDNIFQPFFTTKETGKGTGLGLSTVYGIVKQHNGFIHVESSPGCGAAFQVFFPRVEKRPQQRPANHEKYGLGGSETILVADDQEMLLDLTEHILEREGYTVLRANNGREAVSIARANENIDLAILDMVMPVLNGKAAMEEIARINPKVKFLFASGYSQEGIHENYVLQKGLNLINKPYPSEQLLQKVRDILDND</sequence>
<dbReference type="PROSITE" id="PS50110">
    <property type="entry name" value="RESPONSE_REGULATORY"/>
    <property type="match status" value="2"/>
</dbReference>
<organism evidence="9 10">
    <name type="scientific">Desulfatibacillum alkenivorans DSM 16219</name>
    <dbReference type="NCBI Taxonomy" id="1121393"/>
    <lineage>
        <taxon>Bacteria</taxon>
        <taxon>Pseudomonadati</taxon>
        <taxon>Thermodesulfobacteriota</taxon>
        <taxon>Desulfobacteria</taxon>
        <taxon>Desulfobacterales</taxon>
        <taxon>Desulfatibacillaceae</taxon>
        <taxon>Desulfatibacillum</taxon>
    </lineage>
</organism>
<evidence type="ECO:0000256" key="5">
    <source>
        <dbReference type="SAM" id="MobiDB-lite"/>
    </source>
</evidence>
<dbReference type="InterPro" id="IPR035965">
    <property type="entry name" value="PAS-like_dom_sf"/>
</dbReference>
<dbReference type="InterPro" id="IPR036097">
    <property type="entry name" value="HisK_dim/P_sf"/>
</dbReference>
<feature type="compositionally biased region" description="Basic and acidic residues" evidence="5">
    <location>
        <begin position="126"/>
        <end position="145"/>
    </location>
</feature>
<dbReference type="EC" id="2.7.13.3" evidence="2"/>
<dbReference type="Gene3D" id="3.30.450.20">
    <property type="entry name" value="PAS domain"/>
    <property type="match status" value="1"/>
</dbReference>
<proteinExistence type="predicted"/>